<reference evidence="14 15" key="1">
    <citation type="submission" date="2020-02" db="EMBL/GenBank/DDBJ databases">
        <title>A chromosome-scale genome assembly of the black bullhead catfish (Ameiurus melas).</title>
        <authorList>
            <person name="Wen M."/>
            <person name="Zham M."/>
            <person name="Cabau C."/>
            <person name="Klopp C."/>
            <person name="Donnadieu C."/>
            <person name="Roques C."/>
            <person name="Bouchez O."/>
            <person name="Lampietro C."/>
            <person name="Jouanno E."/>
            <person name="Herpin A."/>
            <person name="Louis A."/>
            <person name="Berthelot C."/>
            <person name="Parey E."/>
            <person name="Roest-Crollius H."/>
            <person name="Braasch I."/>
            <person name="Postlethwait J."/>
            <person name="Robinson-Rechavi M."/>
            <person name="Echchiki A."/>
            <person name="Begum T."/>
            <person name="Montfort J."/>
            <person name="Schartl M."/>
            <person name="Bobe J."/>
            <person name="Guiguen Y."/>
        </authorList>
    </citation>
    <scope>NUCLEOTIDE SEQUENCE [LARGE SCALE GENOMIC DNA]</scope>
    <source>
        <strain evidence="14">M_S1</strain>
        <tissue evidence="14">Blood</tissue>
    </source>
</reference>
<evidence type="ECO:0000256" key="11">
    <source>
        <dbReference type="SAM" id="Phobius"/>
    </source>
</evidence>
<organism evidence="14 15">
    <name type="scientific">Ameiurus melas</name>
    <name type="common">Black bullhead</name>
    <name type="synonym">Silurus melas</name>
    <dbReference type="NCBI Taxonomy" id="219545"/>
    <lineage>
        <taxon>Eukaryota</taxon>
        <taxon>Metazoa</taxon>
        <taxon>Chordata</taxon>
        <taxon>Craniata</taxon>
        <taxon>Vertebrata</taxon>
        <taxon>Euteleostomi</taxon>
        <taxon>Actinopterygii</taxon>
        <taxon>Neopterygii</taxon>
        <taxon>Teleostei</taxon>
        <taxon>Ostariophysi</taxon>
        <taxon>Siluriformes</taxon>
        <taxon>Ictaluridae</taxon>
        <taxon>Ameiurus</taxon>
    </lineage>
</organism>
<dbReference type="SMART" id="SM00409">
    <property type="entry name" value="IG"/>
    <property type="match status" value="1"/>
</dbReference>
<evidence type="ECO:0000256" key="10">
    <source>
        <dbReference type="ARBA" id="ARBA00023319"/>
    </source>
</evidence>
<dbReference type="AlphaFoldDB" id="A0A7J6AG40"/>
<evidence type="ECO:0000256" key="6">
    <source>
        <dbReference type="ARBA" id="ARBA00023130"/>
    </source>
</evidence>
<dbReference type="EMBL" id="JAAGNN010000013">
    <property type="protein sequence ID" value="KAF4081776.1"/>
    <property type="molecule type" value="Genomic_DNA"/>
</dbReference>
<keyword evidence="6" id="KW-1064">Adaptive immunity</keyword>
<dbReference type="SUPFAM" id="SSF48726">
    <property type="entry name" value="Immunoglobulin"/>
    <property type="match status" value="1"/>
</dbReference>
<dbReference type="PROSITE" id="PS50835">
    <property type="entry name" value="IG_LIKE"/>
    <property type="match status" value="1"/>
</dbReference>
<dbReference type="InterPro" id="IPR042414">
    <property type="entry name" value="CD8B"/>
</dbReference>
<dbReference type="GO" id="GO:0016020">
    <property type="term" value="C:membrane"/>
    <property type="evidence" value="ECO:0007669"/>
    <property type="project" value="UniProtKB-SubCell"/>
</dbReference>
<evidence type="ECO:0000256" key="3">
    <source>
        <dbReference type="ARBA" id="ARBA00022729"/>
    </source>
</evidence>
<dbReference type="InterPro" id="IPR003599">
    <property type="entry name" value="Ig_sub"/>
</dbReference>
<evidence type="ECO:0000256" key="7">
    <source>
        <dbReference type="ARBA" id="ARBA00023136"/>
    </source>
</evidence>
<feature type="chain" id="PRO_5029811379" description="Ig-like domain-containing protein" evidence="12">
    <location>
        <begin position="39"/>
        <end position="215"/>
    </location>
</feature>
<dbReference type="PANTHER" id="PTHR11292:SF7">
    <property type="entry name" value="T-CELL SURFACE GLYCOPROTEIN CD8 BETA CHAIN-RELATED"/>
    <property type="match status" value="1"/>
</dbReference>
<sequence length="215" mass="24279">MLNYTDLKPKLHLYQKLEMEAFLFLFLLSCTNMQVASADPSLSDLKSADTLTVRQKENTTLQCDITGYEDVAWYLLSSDRFTLLISARKTRTRKGLPVYYNKDESRFALKPDSEINTAIFTIFSLREDDEGLYFCGTAAKPTQLHFGSGTRLQFEDKSKDAFSTQKPHEEQVEITDTMSVCERVVMFGGVGVVTLLLILTTVVACSVIKHGHHQS</sequence>
<dbReference type="InterPro" id="IPR036179">
    <property type="entry name" value="Ig-like_dom_sf"/>
</dbReference>
<evidence type="ECO:0000256" key="2">
    <source>
        <dbReference type="ARBA" id="ARBA00022692"/>
    </source>
</evidence>
<gene>
    <name evidence="14" type="ORF">AMELA_G00165160</name>
</gene>
<evidence type="ECO:0000256" key="5">
    <source>
        <dbReference type="ARBA" id="ARBA00022989"/>
    </source>
</evidence>
<keyword evidence="7 11" id="KW-0472">Membrane</keyword>
<dbReference type="PANTHER" id="PTHR11292">
    <property type="entry name" value="T-CELL SURFACE GLYCOPROTEIN CD8 BETA CHAIN"/>
    <property type="match status" value="1"/>
</dbReference>
<dbReference type="InterPro" id="IPR013783">
    <property type="entry name" value="Ig-like_fold"/>
</dbReference>
<dbReference type="InterPro" id="IPR007110">
    <property type="entry name" value="Ig-like_dom"/>
</dbReference>
<dbReference type="GO" id="GO:0002250">
    <property type="term" value="P:adaptive immune response"/>
    <property type="evidence" value="ECO:0007669"/>
    <property type="project" value="UniProtKB-KW"/>
</dbReference>
<accession>A0A7J6AG40</accession>
<comment type="caution">
    <text evidence="14">The sequence shown here is derived from an EMBL/GenBank/DDBJ whole genome shotgun (WGS) entry which is preliminary data.</text>
</comment>
<dbReference type="GO" id="GO:0050776">
    <property type="term" value="P:regulation of immune response"/>
    <property type="evidence" value="ECO:0007669"/>
    <property type="project" value="InterPro"/>
</dbReference>
<keyword evidence="15" id="KW-1185">Reference proteome</keyword>
<evidence type="ECO:0000259" key="13">
    <source>
        <dbReference type="PROSITE" id="PS50835"/>
    </source>
</evidence>
<proteinExistence type="predicted"/>
<dbReference type="GO" id="GO:0015026">
    <property type="term" value="F:coreceptor activity"/>
    <property type="evidence" value="ECO:0007669"/>
    <property type="project" value="InterPro"/>
</dbReference>
<evidence type="ECO:0000313" key="14">
    <source>
        <dbReference type="EMBL" id="KAF4081776.1"/>
    </source>
</evidence>
<feature type="transmembrane region" description="Helical" evidence="11">
    <location>
        <begin position="184"/>
        <end position="208"/>
    </location>
</feature>
<comment type="subcellular location">
    <subcellularLocation>
        <location evidence="1">Membrane</location>
        <topology evidence="1">Single-pass type I membrane protein</topology>
    </subcellularLocation>
</comment>
<keyword evidence="9" id="KW-0325">Glycoprotein</keyword>
<keyword evidence="2 11" id="KW-0812">Transmembrane</keyword>
<dbReference type="Pfam" id="PF07686">
    <property type="entry name" value="V-set"/>
    <property type="match status" value="1"/>
</dbReference>
<evidence type="ECO:0000256" key="9">
    <source>
        <dbReference type="ARBA" id="ARBA00023180"/>
    </source>
</evidence>
<evidence type="ECO:0000256" key="8">
    <source>
        <dbReference type="ARBA" id="ARBA00023157"/>
    </source>
</evidence>
<evidence type="ECO:0000256" key="12">
    <source>
        <dbReference type="SAM" id="SignalP"/>
    </source>
</evidence>
<evidence type="ECO:0000256" key="1">
    <source>
        <dbReference type="ARBA" id="ARBA00004479"/>
    </source>
</evidence>
<evidence type="ECO:0000313" key="15">
    <source>
        <dbReference type="Proteomes" id="UP000593565"/>
    </source>
</evidence>
<keyword evidence="8" id="KW-1015">Disulfide bond</keyword>
<dbReference type="CDD" id="cd00099">
    <property type="entry name" value="IgV"/>
    <property type="match status" value="1"/>
</dbReference>
<name>A0A7J6AG40_AMEME</name>
<feature type="signal peptide" evidence="12">
    <location>
        <begin position="1"/>
        <end position="38"/>
    </location>
</feature>
<dbReference type="Gene3D" id="2.60.40.10">
    <property type="entry name" value="Immunoglobulins"/>
    <property type="match status" value="1"/>
</dbReference>
<keyword evidence="3 12" id="KW-0732">Signal</keyword>
<keyword evidence="4" id="KW-0391">Immunity</keyword>
<keyword evidence="5 11" id="KW-1133">Transmembrane helix</keyword>
<dbReference type="InterPro" id="IPR013106">
    <property type="entry name" value="Ig_V-set"/>
</dbReference>
<protein>
    <recommendedName>
        <fullName evidence="13">Ig-like domain-containing protein</fullName>
    </recommendedName>
</protein>
<evidence type="ECO:0000256" key="4">
    <source>
        <dbReference type="ARBA" id="ARBA00022859"/>
    </source>
</evidence>
<dbReference type="Proteomes" id="UP000593565">
    <property type="component" value="Unassembled WGS sequence"/>
</dbReference>
<keyword evidence="10" id="KW-0393">Immunoglobulin domain</keyword>
<dbReference type="GO" id="GO:0042288">
    <property type="term" value="F:MHC class I protein binding"/>
    <property type="evidence" value="ECO:0007669"/>
    <property type="project" value="InterPro"/>
</dbReference>
<feature type="domain" description="Ig-like" evidence="13">
    <location>
        <begin position="40"/>
        <end position="135"/>
    </location>
</feature>
<dbReference type="GO" id="GO:0009986">
    <property type="term" value="C:cell surface"/>
    <property type="evidence" value="ECO:0007669"/>
    <property type="project" value="TreeGrafter"/>
</dbReference>